<keyword evidence="1" id="KW-0472">Membrane</keyword>
<keyword evidence="4" id="KW-1185">Reference proteome</keyword>
<dbReference type="EMBL" id="JACJQB010000079">
    <property type="protein sequence ID" value="MBD2190101.1"/>
    <property type="molecule type" value="Genomic_DNA"/>
</dbReference>
<name>A0ABR8A1K2_9CYAN</name>
<dbReference type="Proteomes" id="UP000642094">
    <property type="component" value="Unassembled WGS sequence"/>
</dbReference>
<accession>A0ABR8A1K2</accession>
<sequence>MLKKATFFGTLVGLGFLFGAISGAIASKKMPDDHNMQTETSKPTEFKAIDQPLTNKILVTVVGAGLIGAELWWFLLSKPKSKKAESESGIQEITVVVDGGYEPSRIVVNAGQLVRLNFLRRDPSSCLEEVRLADFHIAQHLELNKTTTIEFTPPKAGNYEFACGMNMFRGAIEAK</sequence>
<evidence type="ECO:0000313" key="3">
    <source>
        <dbReference type="EMBL" id="MBD2190101.1"/>
    </source>
</evidence>
<dbReference type="InterPro" id="IPR008972">
    <property type="entry name" value="Cupredoxin"/>
</dbReference>
<keyword evidence="1" id="KW-1133">Transmembrane helix</keyword>
<proteinExistence type="predicted"/>
<feature type="domain" description="EfeO-type cupredoxin-like" evidence="2">
    <location>
        <begin position="69"/>
        <end position="172"/>
    </location>
</feature>
<protein>
    <submittedName>
        <fullName evidence="3">Cupredoxin domain-containing protein</fullName>
    </submittedName>
</protein>
<gene>
    <name evidence="3" type="ORF">H6F41_18420</name>
</gene>
<organism evidence="3 4">
    <name type="scientific">Pseudanabaena mucicola FACHB-723</name>
    <dbReference type="NCBI Taxonomy" id="2692860"/>
    <lineage>
        <taxon>Bacteria</taxon>
        <taxon>Bacillati</taxon>
        <taxon>Cyanobacteriota</taxon>
        <taxon>Cyanophyceae</taxon>
        <taxon>Pseudanabaenales</taxon>
        <taxon>Pseudanabaenaceae</taxon>
        <taxon>Pseudanabaena</taxon>
    </lineage>
</organism>
<keyword evidence="1" id="KW-0812">Transmembrane</keyword>
<reference evidence="3 4" key="1">
    <citation type="journal article" date="2020" name="ISME J.">
        <title>Comparative genomics reveals insights into cyanobacterial evolution and habitat adaptation.</title>
        <authorList>
            <person name="Chen M.Y."/>
            <person name="Teng W.K."/>
            <person name="Zhao L."/>
            <person name="Hu C.X."/>
            <person name="Zhou Y.K."/>
            <person name="Han B.P."/>
            <person name="Song L.R."/>
            <person name="Shu W.S."/>
        </authorList>
    </citation>
    <scope>NUCLEOTIDE SEQUENCE [LARGE SCALE GENOMIC DNA]</scope>
    <source>
        <strain evidence="3 4">FACHB-723</strain>
    </source>
</reference>
<evidence type="ECO:0000259" key="2">
    <source>
        <dbReference type="Pfam" id="PF13473"/>
    </source>
</evidence>
<evidence type="ECO:0000313" key="4">
    <source>
        <dbReference type="Proteomes" id="UP000642094"/>
    </source>
</evidence>
<dbReference type="RefSeq" id="WP_190404907.1">
    <property type="nucleotide sequence ID" value="NZ_JACJQB010000079.1"/>
</dbReference>
<dbReference type="SUPFAM" id="SSF49503">
    <property type="entry name" value="Cupredoxins"/>
    <property type="match status" value="1"/>
</dbReference>
<evidence type="ECO:0000256" key="1">
    <source>
        <dbReference type="SAM" id="Phobius"/>
    </source>
</evidence>
<dbReference type="Gene3D" id="2.60.40.420">
    <property type="entry name" value="Cupredoxins - blue copper proteins"/>
    <property type="match status" value="1"/>
</dbReference>
<comment type="caution">
    <text evidence="3">The sequence shown here is derived from an EMBL/GenBank/DDBJ whole genome shotgun (WGS) entry which is preliminary data.</text>
</comment>
<dbReference type="InterPro" id="IPR028096">
    <property type="entry name" value="EfeO_Cupredoxin"/>
</dbReference>
<feature type="transmembrane region" description="Helical" evidence="1">
    <location>
        <begin position="57"/>
        <end position="76"/>
    </location>
</feature>
<dbReference type="Pfam" id="PF13473">
    <property type="entry name" value="Cupredoxin_1"/>
    <property type="match status" value="1"/>
</dbReference>